<dbReference type="eggNOG" id="ENOG50339FQ">
    <property type="taxonomic scope" value="Bacteria"/>
</dbReference>
<name>A0A090R041_9GAMM</name>
<gene>
    <name evidence="2" type="ORF">JCM19237_273</name>
</gene>
<reference evidence="2 3" key="1">
    <citation type="journal article" date="2014" name="Genome Announc.">
        <title>Draft Genome Sequences of Two Vibrionaceae Species, Vibrio ponticus C121 and Photobacterium aphoticum C119, Isolated as Coral Reef Microbiota.</title>
        <authorList>
            <person name="Al-saari N."/>
            <person name="Meirelles P.M."/>
            <person name="Mino S."/>
            <person name="Suda W."/>
            <person name="Oshima K."/>
            <person name="Hattori M."/>
            <person name="Ohkuma M."/>
            <person name="Thompson F.L."/>
            <person name="Gomez-Gil B."/>
            <person name="Sawabe T."/>
            <person name="Sawabe T."/>
        </authorList>
    </citation>
    <scope>NUCLEOTIDE SEQUENCE [LARGE SCALE GENOMIC DNA]</scope>
    <source>
        <strain evidence="2 3">JCM 19237</strain>
    </source>
</reference>
<keyword evidence="1" id="KW-0472">Membrane</keyword>
<comment type="caution">
    <text evidence="2">The sequence shown here is derived from an EMBL/GenBank/DDBJ whole genome shotgun (WGS) entry which is preliminary data.</text>
</comment>
<evidence type="ECO:0000313" key="2">
    <source>
        <dbReference type="EMBL" id="GAL07893.1"/>
    </source>
</evidence>
<feature type="transmembrane region" description="Helical" evidence="1">
    <location>
        <begin position="72"/>
        <end position="92"/>
    </location>
</feature>
<feature type="transmembrane region" description="Helical" evidence="1">
    <location>
        <begin position="21"/>
        <end position="42"/>
    </location>
</feature>
<dbReference type="EMBL" id="BBMN01000020">
    <property type="protein sequence ID" value="GAL07893.1"/>
    <property type="molecule type" value="Genomic_DNA"/>
</dbReference>
<sequence>MNEFAVLAGYINYFAEHLAKLSAFDVIQVVITFTGAVAIWAVNNPNPRISRFGCIFGLIGEPFWLYTSWTTGAWGIFILACIYTGCWAMGCYHNWIAGFVKSACERRL</sequence>
<proteinExistence type="predicted"/>
<protein>
    <submittedName>
        <fullName evidence="2">Uncharacterized protein</fullName>
    </submittedName>
</protein>
<evidence type="ECO:0000313" key="3">
    <source>
        <dbReference type="Proteomes" id="UP000029227"/>
    </source>
</evidence>
<evidence type="ECO:0000256" key="1">
    <source>
        <dbReference type="SAM" id="Phobius"/>
    </source>
</evidence>
<accession>A0A090R041</accession>
<organism evidence="2 3">
    <name type="scientific">Photobacterium aphoticum</name>
    <dbReference type="NCBI Taxonomy" id="754436"/>
    <lineage>
        <taxon>Bacteria</taxon>
        <taxon>Pseudomonadati</taxon>
        <taxon>Pseudomonadota</taxon>
        <taxon>Gammaproteobacteria</taxon>
        <taxon>Vibrionales</taxon>
        <taxon>Vibrionaceae</taxon>
        <taxon>Photobacterium</taxon>
    </lineage>
</organism>
<dbReference type="Proteomes" id="UP000029227">
    <property type="component" value="Unassembled WGS sequence"/>
</dbReference>
<keyword evidence="1" id="KW-0812">Transmembrane</keyword>
<dbReference type="AlphaFoldDB" id="A0A090R041"/>
<keyword evidence="1" id="KW-1133">Transmembrane helix</keyword>